<keyword evidence="2" id="KW-1185">Reference proteome</keyword>
<dbReference type="Proteomes" id="UP000198891">
    <property type="component" value="Unassembled WGS sequence"/>
</dbReference>
<evidence type="ECO:0000313" key="2">
    <source>
        <dbReference type="Proteomes" id="UP000198891"/>
    </source>
</evidence>
<evidence type="ECO:0000313" key="1">
    <source>
        <dbReference type="EMBL" id="SDY54031.1"/>
    </source>
</evidence>
<name>A0A1H3KPI1_9MICO</name>
<gene>
    <name evidence="1" type="ORF">SAMN05216554_0643</name>
</gene>
<organism evidence="1 2">
    <name type="scientific">Herbiconiux ginsengi</name>
    <dbReference type="NCBI Taxonomy" id="381665"/>
    <lineage>
        <taxon>Bacteria</taxon>
        <taxon>Bacillati</taxon>
        <taxon>Actinomycetota</taxon>
        <taxon>Actinomycetes</taxon>
        <taxon>Micrococcales</taxon>
        <taxon>Microbacteriaceae</taxon>
        <taxon>Herbiconiux</taxon>
    </lineage>
</organism>
<sequence length="56" mass="5783">MAFGGIGIAGKKGLERSIWGFGAASALSLPDFEQEFSGEMTANGWQIYAGGLAFAP</sequence>
<proteinExistence type="predicted"/>
<dbReference type="AlphaFoldDB" id="A0A1H3KPI1"/>
<protein>
    <submittedName>
        <fullName evidence="1">Uncharacterized protein</fullName>
    </submittedName>
</protein>
<dbReference type="EMBL" id="FNPZ01000001">
    <property type="protein sequence ID" value="SDY54031.1"/>
    <property type="molecule type" value="Genomic_DNA"/>
</dbReference>
<reference evidence="1 2" key="1">
    <citation type="submission" date="2016-10" db="EMBL/GenBank/DDBJ databases">
        <authorList>
            <person name="de Groot N.N."/>
        </authorList>
    </citation>
    <scope>NUCLEOTIDE SEQUENCE [LARGE SCALE GENOMIC DNA]</scope>
    <source>
        <strain evidence="1 2">CGMCC 4.3491</strain>
    </source>
</reference>
<accession>A0A1H3KPI1</accession>